<dbReference type="InterPro" id="IPR036979">
    <property type="entry name" value="CM_dom_sf"/>
</dbReference>
<sequence length="121" mass="13188">MSNTGADGNDTIIDDPDETGGICMTVQLDSPGFESAREVVSTQEDLGRLFDEIGELDAQILEAIERRSELSRRAGIAAKEFGTARQAQNLEMRVLDRFAELGADGKTLAMTLLRLGRTRLS</sequence>
<evidence type="ECO:0000313" key="1">
    <source>
        <dbReference type="EMBL" id="CDZ92592.1"/>
    </source>
</evidence>
<dbReference type="Gene3D" id="1.20.59.10">
    <property type="entry name" value="Chorismate mutase"/>
    <property type="match status" value="1"/>
</dbReference>
<reference evidence="1 2" key="1">
    <citation type="journal article" date="2014" name="Genome Announc.">
        <title>Draft Genome Sequence of Propane- and Butane-Oxidizing Actinobacterium Rhodococcus ruber IEGM 231.</title>
        <authorList>
            <person name="Ivshina I.B."/>
            <person name="Kuyukina M.S."/>
            <person name="Krivoruchko A.V."/>
            <person name="Barbe V."/>
            <person name="Fischer C."/>
        </authorList>
    </citation>
    <scope>NUCLEOTIDE SEQUENCE [LARGE SCALE GENOMIC DNA]</scope>
</reference>
<dbReference type="InterPro" id="IPR036263">
    <property type="entry name" value="Chorismate_II_sf"/>
</dbReference>
<dbReference type="AlphaFoldDB" id="A0A098BWJ8"/>
<dbReference type="SUPFAM" id="SSF48600">
    <property type="entry name" value="Chorismate mutase II"/>
    <property type="match status" value="1"/>
</dbReference>
<dbReference type="EMBL" id="CCSD01000112">
    <property type="protein sequence ID" value="CDZ92592.1"/>
    <property type="molecule type" value="Genomic_DNA"/>
</dbReference>
<proteinExistence type="predicted"/>
<evidence type="ECO:0000313" key="2">
    <source>
        <dbReference type="Proteomes" id="UP000042997"/>
    </source>
</evidence>
<organism evidence="1 2">
    <name type="scientific">Rhodococcus ruber</name>
    <dbReference type="NCBI Taxonomy" id="1830"/>
    <lineage>
        <taxon>Bacteria</taxon>
        <taxon>Bacillati</taxon>
        <taxon>Actinomycetota</taxon>
        <taxon>Actinomycetes</taxon>
        <taxon>Mycobacteriales</taxon>
        <taxon>Nocardiaceae</taxon>
        <taxon>Rhodococcus</taxon>
    </lineage>
</organism>
<dbReference type="eggNOG" id="COG1605">
    <property type="taxonomic scope" value="Bacteria"/>
</dbReference>
<name>A0A098BWJ8_9NOCA</name>
<accession>A0A098BWJ8</accession>
<evidence type="ECO:0008006" key="3">
    <source>
        <dbReference type="Google" id="ProtNLM"/>
    </source>
</evidence>
<dbReference type="NCBIfam" id="TIGR01808">
    <property type="entry name" value="CM_M_hiGC-arch"/>
    <property type="match status" value="1"/>
</dbReference>
<dbReference type="Proteomes" id="UP000042997">
    <property type="component" value="Unassembled WGS sequence"/>
</dbReference>
<gene>
    <name evidence="1" type="ORF">RHRU231_960121</name>
</gene>
<dbReference type="InterPro" id="IPR010958">
    <property type="entry name" value="Chorismate_mutase_highGC-bac"/>
</dbReference>
<protein>
    <recommendedName>
        <fullName evidence="3">Chorismate mutase</fullName>
    </recommendedName>
</protein>
<dbReference type="GO" id="GO:0046417">
    <property type="term" value="P:chorismate metabolic process"/>
    <property type="evidence" value="ECO:0007669"/>
    <property type="project" value="InterPro"/>
</dbReference>